<sequence>MDSGHVPLGPGHYKIPNPVQENRIGSLIETYLSLEVTN</sequence>
<organism evidence="1">
    <name type="scientific">Tarenaya spinosa</name>
    <dbReference type="NCBI Taxonomy" id="228870"/>
    <lineage>
        <taxon>Eukaryota</taxon>
        <taxon>Viridiplantae</taxon>
        <taxon>Streptophyta</taxon>
        <taxon>Embryophyta</taxon>
        <taxon>Tracheophyta</taxon>
        <taxon>Spermatophyta</taxon>
        <taxon>Magnoliopsida</taxon>
        <taxon>eudicotyledons</taxon>
        <taxon>Gunneridae</taxon>
        <taxon>Pentapetalae</taxon>
        <taxon>rosids</taxon>
        <taxon>malvids</taxon>
        <taxon>Brassicales</taxon>
        <taxon>Cleomaceae</taxon>
        <taxon>New World clade</taxon>
        <taxon>Tarenaya</taxon>
    </lineage>
</organism>
<proteinExistence type="predicted"/>
<protein>
    <submittedName>
        <fullName evidence="1">Uncharacterized protein</fullName>
    </submittedName>
</protein>
<reference evidence="1" key="1">
    <citation type="journal article" date="2006" name="Plant Cell">
        <title>Independent ancient polyploidy events in the sister families Brassicaceae and Cleomaceae.</title>
        <authorList>
            <person name="Schranz M.E."/>
            <person name="Mitchell-Olds T."/>
        </authorList>
    </citation>
    <scope>NUCLEOTIDE SEQUENCE</scope>
</reference>
<accession>Q1KUQ3</accession>
<dbReference type="EMBL" id="DQ415922">
    <property type="protein sequence ID" value="ABD96933.1"/>
    <property type="molecule type" value="Genomic_DNA"/>
</dbReference>
<evidence type="ECO:0000313" key="1">
    <source>
        <dbReference type="EMBL" id="ABD96933.1"/>
    </source>
</evidence>
<name>Q1KUQ3_9ROSI</name>
<dbReference type="AlphaFoldDB" id="Q1KUQ3"/>